<comment type="subcellular location">
    <subcellularLocation>
        <location evidence="1 5">Nucleus</location>
        <location evidence="1 5">Nucleolus</location>
    </subcellularLocation>
</comment>
<dbReference type="AlphaFoldDB" id="A0AA38VUP7"/>
<keyword evidence="5" id="KW-0690">Ribosome biogenesis</keyword>
<dbReference type="PANTHER" id="PTHR17972:SF0">
    <property type="entry name" value="NUCLEOLAR PROTEIN 6"/>
    <property type="match status" value="1"/>
</dbReference>
<dbReference type="Gene3D" id="3.30.70.3030">
    <property type="match status" value="1"/>
</dbReference>
<dbReference type="Pfam" id="PF17407">
    <property type="entry name" value="Nrap_D6"/>
    <property type="match status" value="1"/>
</dbReference>
<feature type="compositionally biased region" description="Basic residues" evidence="6">
    <location>
        <begin position="1"/>
        <end position="11"/>
    </location>
</feature>
<evidence type="ECO:0000256" key="2">
    <source>
        <dbReference type="ARBA" id="ARBA00006674"/>
    </source>
</evidence>
<keyword evidence="4 5" id="KW-0539">Nucleus</keyword>
<dbReference type="Pfam" id="PF17404">
    <property type="entry name" value="Nrap_D3"/>
    <property type="match status" value="1"/>
</dbReference>
<dbReference type="GO" id="GO:0006364">
    <property type="term" value="P:rRNA processing"/>
    <property type="evidence" value="ECO:0007669"/>
    <property type="project" value="UniProtKB-KW"/>
</dbReference>
<evidence type="ECO:0000259" key="9">
    <source>
        <dbReference type="Pfam" id="PF17404"/>
    </source>
</evidence>
<evidence type="ECO:0000256" key="6">
    <source>
        <dbReference type="SAM" id="MobiDB-lite"/>
    </source>
</evidence>
<dbReference type="Pfam" id="PF03813">
    <property type="entry name" value="Nrap"/>
    <property type="match status" value="1"/>
</dbReference>
<dbReference type="InterPro" id="IPR035367">
    <property type="entry name" value="Nrap_D2"/>
</dbReference>
<evidence type="ECO:0000256" key="1">
    <source>
        <dbReference type="ARBA" id="ARBA00004604"/>
    </source>
</evidence>
<sequence length="1107" mass="123846">MDANPSKRRKLDHQDPAAPRDGLSLMSASSAGMYRPSTFILETEELLKEVRVDYGNTFAGADDLLHRIKNAIESIKPHDPIPVQEATARFEKKHHIVVPYPEPRPAKDSQYKVSFAKPSHSNVVGSYVLQTIVRAQKDPAIDMIVEMPKGIFQEKDFLDLRYFYKRAYYLANLAAGILQDLGHDAEPTFEYLNGNTLLPVLSLRRKTADGQGSKGTNGTANGGNAKSSEYRIRVIPCAPEALFPHQKLLPTKICIRNHGSEEKDTPPSTPFYNSTLKAESSFLSYLKLLRKTEKECPSFRDACMLGRVWLQQRGFGGPVSQGGFGHFEWAVLTAMLLQGGGRKGAPPLSSSLSSTQLFKATTQFLSVTDFSKKPAILGASADGTEASRDTGPVLFDAARQLNLAFKMSLWSAVSLHQHAKRTHSLLDKSSVDQFNPTFIARADVPLLTYDLLATVENDGQAQEGSDYRGSAWSFSNRLFSVLRRALGDRAQLVHIQFPGASSWTLGESPKARSSAIQVGVVFDQATMSRQVDHGPSVEEKKEAKRFRQFWGEKAELRRFKDGSILESLIWTKTNAFDLCEEIMRYILKLHLRLDEGHVSFYGKGFLPVVPIKQSDAGAFTAAKQAFQEFERDVRDLEGLPLHVRQLVPAAAELRSASVRPPHLGSTKSPVRPMDTVIFFEASGKWPDNLAAIQRTKVAFLLMIGTLLEDAKPGVITHVGLEDAETEIENLAFLDVVYESGAAFRLRIHSDLEEDLLERRTRDKTLEQHVKTEAAQLLGTLRRLYTHIPRHTQTISTFCTRFPALSPTIRLVKQWFNFHKLLAFHFQEEFVELVTLYNFLVPHPWQAPSSAMTGFLRTLLFLARWDWRADPLIIDSSEDLSAEDQAAIETRLEAWRKIDPNMNRITLFVATPHDASGTAYTTSGGEPTPSKVVATRMTALARSASKLVREKGVELDPRALFQPSLKEYDFQVHLDMKIIKNVLRGDDGTKHSHFKNLDARIGKTPLPVPQHPVRTLLKQLNGLYAGPVVFFHGGEDDSIISGVWNPQIQRRSFRVNLPCSFKPVRSVTKNSDDREEEDDIVEVNRDAMLAEIARIGGDLIEKVEAKMS</sequence>
<name>A0AA38VUP7_9PEZI</name>
<protein>
    <recommendedName>
        <fullName evidence="5">U3 small nucleolar RNA-associated protein 22</fullName>
    </recommendedName>
</protein>
<dbReference type="GO" id="GO:0006409">
    <property type="term" value="P:tRNA export from nucleus"/>
    <property type="evidence" value="ECO:0007669"/>
    <property type="project" value="TreeGrafter"/>
</dbReference>
<evidence type="ECO:0000259" key="8">
    <source>
        <dbReference type="Pfam" id="PF17403"/>
    </source>
</evidence>
<dbReference type="InterPro" id="IPR035082">
    <property type="entry name" value="Nrap_D1"/>
</dbReference>
<keyword evidence="5" id="KW-0687">Ribonucleoprotein</keyword>
<organism evidence="13 14">
    <name type="scientific">Pleurostoma richardsiae</name>
    <dbReference type="NCBI Taxonomy" id="41990"/>
    <lineage>
        <taxon>Eukaryota</taxon>
        <taxon>Fungi</taxon>
        <taxon>Dikarya</taxon>
        <taxon>Ascomycota</taxon>
        <taxon>Pezizomycotina</taxon>
        <taxon>Sordariomycetes</taxon>
        <taxon>Sordariomycetidae</taxon>
        <taxon>Calosphaeriales</taxon>
        <taxon>Pleurostomataceae</taxon>
        <taxon>Pleurostoma</taxon>
    </lineage>
</organism>
<feature type="domain" description="Nrap protein" evidence="7">
    <location>
        <begin position="141"/>
        <end position="294"/>
    </location>
</feature>
<evidence type="ECO:0000259" key="11">
    <source>
        <dbReference type="Pfam" id="PF17406"/>
    </source>
</evidence>
<evidence type="ECO:0000313" key="14">
    <source>
        <dbReference type="Proteomes" id="UP001174694"/>
    </source>
</evidence>
<feature type="domain" description="Nrap protein" evidence="9">
    <location>
        <begin position="446"/>
        <end position="591"/>
    </location>
</feature>
<feature type="domain" description="Nrap protein" evidence="11">
    <location>
        <begin position="801"/>
        <end position="962"/>
    </location>
</feature>
<dbReference type="InterPro" id="IPR005554">
    <property type="entry name" value="NOL6/Upt22"/>
</dbReference>
<dbReference type="InterPro" id="IPR035369">
    <property type="entry name" value="Nrap_D4"/>
</dbReference>
<dbReference type="GO" id="GO:0034456">
    <property type="term" value="C:UTP-C complex"/>
    <property type="evidence" value="ECO:0007669"/>
    <property type="project" value="TreeGrafter"/>
</dbReference>
<dbReference type="GO" id="GO:0032040">
    <property type="term" value="C:small-subunit processome"/>
    <property type="evidence" value="ECO:0007669"/>
    <property type="project" value="TreeGrafter"/>
</dbReference>
<reference evidence="13" key="1">
    <citation type="submission" date="2022-07" db="EMBL/GenBank/DDBJ databases">
        <title>Fungi with potential for degradation of polypropylene.</title>
        <authorList>
            <person name="Gostincar C."/>
        </authorList>
    </citation>
    <scope>NUCLEOTIDE SEQUENCE</scope>
    <source>
        <strain evidence="13">EXF-13308</strain>
    </source>
</reference>
<evidence type="ECO:0000256" key="4">
    <source>
        <dbReference type="ARBA" id="ARBA00023242"/>
    </source>
</evidence>
<keyword evidence="5" id="KW-0698">rRNA processing</keyword>
<gene>
    <name evidence="13" type="ORF">NKR23_g4813</name>
</gene>
<proteinExistence type="inferred from homology"/>
<comment type="caution">
    <text evidence="13">The sequence shown here is derived from an EMBL/GenBank/DDBJ whole genome shotgun (WGS) entry which is preliminary data.</text>
</comment>
<evidence type="ECO:0000256" key="3">
    <source>
        <dbReference type="ARBA" id="ARBA00022884"/>
    </source>
</evidence>
<evidence type="ECO:0000259" key="12">
    <source>
        <dbReference type="Pfam" id="PF17407"/>
    </source>
</evidence>
<dbReference type="Pfam" id="PF17403">
    <property type="entry name" value="Nrap_D2"/>
    <property type="match status" value="1"/>
</dbReference>
<dbReference type="Pfam" id="PF17405">
    <property type="entry name" value="Nrap_D4"/>
    <property type="match status" value="1"/>
</dbReference>
<dbReference type="InterPro" id="IPR035368">
    <property type="entry name" value="Nrap_D3"/>
</dbReference>
<evidence type="ECO:0000313" key="13">
    <source>
        <dbReference type="EMBL" id="KAJ9148608.1"/>
    </source>
</evidence>
<accession>A0AA38VUP7</accession>
<evidence type="ECO:0000259" key="10">
    <source>
        <dbReference type="Pfam" id="PF17405"/>
    </source>
</evidence>
<feature type="domain" description="Nrap protein" evidence="8">
    <location>
        <begin position="298"/>
        <end position="440"/>
    </location>
</feature>
<dbReference type="Pfam" id="PF17406">
    <property type="entry name" value="Nrap_D5"/>
    <property type="match status" value="1"/>
</dbReference>
<feature type="domain" description="Nrap protein" evidence="12">
    <location>
        <begin position="964"/>
        <end position="1102"/>
    </location>
</feature>
<dbReference type="Proteomes" id="UP001174694">
    <property type="component" value="Unassembled WGS sequence"/>
</dbReference>
<dbReference type="PANTHER" id="PTHR17972">
    <property type="entry name" value="NUCLEOLAR RNA-ASSOCIATED PROTEIN"/>
    <property type="match status" value="1"/>
</dbReference>
<feature type="region of interest" description="Disordered" evidence="6">
    <location>
        <begin position="1"/>
        <end position="24"/>
    </location>
</feature>
<dbReference type="GO" id="GO:0003723">
    <property type="term" value="F:RNA binding"/>
    <property type="evidence" value="ECO:0007669"/>
    <property type="project" value="UniProtKB-KW"/>
</dbReference>
<dbReference type="InterPro" id="IPR035370">
    <property type="entry name" value="Nrap_D5"/>
</dbReference>
<comment type="similarity">
    <text evidence="2 5">Belongs to the NRAP family.</text>
</comment>
<dbReference type="GO" id="GO:0032545">
    <property type="term" value="C:CURI complex"/>
    <property type="evidence" value="ECO:0007669"/>
    <property type="project" value="TreeGrafter"/>
</dbReference>
<evidence type="ECO:0000256" key="5">
    <source>
        <dbReference type="RuleBase" id="RU364032"/>
    </source>
</evidence>
<evidence type="ECO:0000259" key="7">
    <source>
        <dbReference type="Pfam" id="PF03813"/>
    </source>
</evidence>
<dbReference type="Gene3D" id="1.10.1410.10">
    <property type="match status" value="1"/>
</dbReference>
<feature type="domain" description="Nrap protein" evidence="10">
    <location>
        <begin position="612"/>
        <end position="799"/>
    </location>
</feature>
<dbReference type="EMBL" id="JANBVO010000012">
    <property type="protein sequence ID" value="KAJ9148608.1"/>
    <property type="molecule type" value="Genomic_DNA"/>
</dbReference>
<keyword evidence="3 5" id="KW-0694">RNA-binding</keyword>
<keyword evidence="14" id="KW-1185">Reference proteome</keyword>
<dbReference type="InterPro" id="IPR035371">
    <property type="entry name" value="Nrap_D6"/>
</dbReference>